<feature type="region of interest" description="Disordered" evidence="2">
    <location>
        <begin position="1"/>
        <end position="51"/>
    </location>
</feature>
<evidence type="ECO:0000256" key="2">
    <source>
        <dbReference type="SAM" id="MobiDB-lite"/>
    </source>
</evidence>
<feature type="region of interest" description="Disordered" evidence="2">
    <location>
        <begin position="67"/>
        <end position="109"/>
    </location>
</feature>
<dbReference type="PANTHER" id="PTHR47357:SF1">
    <property type="entry name" value="SPINDLE POLE BODY COMPONENT 110"/>
    <property type="match status" value="1"/>
</dbReference>
<feature type="compositionally biased region" description="Low complexity" evidence="2">
    <location>
        <begin position="95"/>
        <end position="106"/>
    </location>
</feature>
<dbReference type="PANTHER" id="PTHR47357">
    <property type="entry name" value="COP1-INTERACTIVE PROTEIN 1"/>
    <property type="match status" value="1"/>
</dbReference>
<sequence length="1270" mass="135324">MRRAAAAEFGDSLRSPSVQKYLSGGFSSPAAGAAAPAGGASGSRERASDAEARLQQVLASIRSKEERASSALAGTIGAYREPDGAASPTPPQVAPQPAAQQEQPGAGDALAADYRLQLQRYAQQLAAKDAEAAQLRRTVTELRQAAAAAESRVAHAAEQVACRDAAAGQLEQQAAVLERQLAEREAELAATQQQRRAAEQAAASARAQAAAVHKAADARAADFEEDRKYFQQQLERRDAELHSLEDAMRKQAAELAKHSSEWAAREVQLSAAHTRSHGGAAAARAELATAQDKLDAAAKRVRALEADNTELRRQKAQVAADMRMLEELLADGDAERRELHDKYVRLGERMEALVKEGKVLKSSASAEAGAARTAVQEALRDADAAVKERTALVARVRELQAKLEEEQAGRSALKDKVQRKLAAAEQEVLALRGELESKARALQGLQADMKGLQADAESKLATCEKQLLGCKERISGLSAELEAERGRAAKAKADGEALCEERCQLALQQQALKYERRIGELEAAACGGSGAAVASCASPGPRLGAGSSVLDYIPRAEHLRILEGRLAAKEGDMQLELASRVAQAEREWQWKLESKEQEVASLTARTRQLEDDLHTERQRATSAAHKAGDEAKRLAAQCLELQRELEAQGREVTRLKEALKDARSTHDNMDDDAMHSNRQVARLRNALEESQGALREAHAALAQERKRVEAAEREAESQAARAAEAARRADRLAGEGGELQAALEQKQELIAALQAESDAWSAKLMAHREHHEQEVAALRRQLREEGADQMAALEQQCAAQAAELREARQEHEEALGVLSQQHAAQVAQLETQLAAAERCAAELHELSAQLGSVRQEDVEVLKNAVQELQVRLKEAARERERQQRQHTAQLSAVASQLRTKMAALRARQAGQQGGLGPAPLTALPLSPGAAVDSADVAAACAECLASYEGALASAQQQLERQAAAAEAQQAEAAAVTSRLESGLRALLGALEAGLPGLPVATARDALLHGGSGGASAAAQQVAQAVQERVEQAEAAAVHAALLALEEQLLPAAPTSAPASPRKLLSPTKRQQAAEVPAAPPSMEANEQRLEALLGRAQGLLAQLASSEAAVAQLRQQVAALEAAASAATTQFAQAREEGRQAAEAARAAAVAPLQAEVTRLTERVNGLQKLHTSELAAIETSARQQAAAAQAEAQAALDRLSAAGAAVRRERDTEGARAEGLAADVARLQDELAKHTQRAASTIELQQQELGMLKERIREMEAREASLLRR</sequence>
<accession>A0A2P6TXY5</accession>
<name>A0A2P6TXY5_CHLSO</name>
<feature type="region of interest" description="Disordered" evidence="2">
    <location>
        <begin position="1053"/>
        <end position="1082"/>
    </location>
</feature>
<keyword evidence="4" id="KW-1185">Reference proteome</keyword>
<evidence type="ECO:0000313" key="4">
    <source>
        <dbReference type="Proteomes" id="UP000239899"/>
    </source>
</evidence>
<feature type="coiled-coil region" evidence="1">
    <location>
        <begin position="382"/>
        <end position="455"/>
    </location>
</feature>
<feature type="coiled-coil region" evidence="1">
    <location>
        <begin position="111"/>
        <end position="208"/>
    </location>
</feature>
<organism evidence="3 4">
    <name type="scientific">Chlorella sorokiniana</name>
    <name type="common">Freshwater green alga</name>
    <dbReference type="NCBI Taxonomy" id="3076"/>
    <lineage>
        <taxon>Eukaryota</taxon>
        <taxon>Viridiplantae</taxon>
        <taxon>Chlorophyta</taxon>
        <taxon>core chlorophytes</taxon>
        <taxon>Trebouxiophyceae</taxon>
        <taxon>Chlorellales</taxon>
        <taxon>Chlorellaceae</taxon>
        <taxon>Chlorella clade</taxon>
        <taxon>Chlorella</taxon>
    </lineage>
</organism>
<feature type="compositionally biased region" description="Low complexity" evidence="2">
    <location>
        <begin position="23"/>
        <end position="38"/>
    </location>
</feature>
<protein>
    <submittedName>
        <fullName evidence="3">Uncharacterized protein</fullName>
    </submittedName>
</protein>
<feature type="coiled-coil region" evidence="1">
    <location>
        <begin position="944"/>
        <end position="975"/>
    </location>
</feature>
<comment type="caution">
    <text evidence="3">The sequence shown here is derived from an EMBL/GenBank/DDBJ whole genome shotgun (WGS) entry which is preliminary data.</text>
</comment>
<feature type="coiled-coil region" evidence="1">
    <location>
        <begin position="1218"/>
        <end position="1270"/>
    </location>
</feature>
<evidence type="ECO:0000256" key="1">
    <source>
        <dbReference type="SAM" id="Coils"/>
    </source>
</evidence>
<feature type="coiled-coil region" evidence="1">
    <location>
        <begin position="234"/>
        <end position="356"/>
    </location>
</feature>
<evidence type="ECO:0000313" key="3">
    <source>
        <dbReference type="EMBL" id="PRW58913.1"/>
    </source>
</evidence>
<feature type="coiled-coil region" evidence="1">
    <location>
        <begin position="1082"/>
        <end position="1137"/>
    </location>
</feature>
<dbReference type="AlphaFoldDB" id="A0A2P6TXY5"/>
<reference evidence="3 4" key="1">
    <citation type="journal article" date="2018" name="Plant J.">
        <title>Genome sequences of Chlorella sorokiniana UTEX 1602 and Micractinium conductrix SAG 241.80: implications to maltose excretion by a green alga.</title>
        <authorList>
            <person name="Arriola M.B."/>
            <person name="Velmurugan N."/>
            <person name="Zhang Y."/>
            <person name="Plunkett M.H."/>
            <person name="Hondzo H."/>
            <person name="Barney B.M."/>
        </authorList>
    </citation>
    <scope>NUCLEOTIDE SEQUENCE [LARGE SCALE GENOMIC DNA]</scope>
    <source>
        <strain evidence="4">UTEX 1602</strain>
    </source>
</reference>
<feature type="coiled-coil region" evidence="1">
    <location>
        <begin position="592"/>
        <end position="885"/>
    </location>
</feature>
<proteinExistence type="predicted"/>
<dbReference type="EMBL" id="LHPG02000004">
    <property type="protein sequence ID" value="PRW58913.1"/>
    <property type="molecule type" value="Genomic_DNA"/>
</dbReference>
<dbReference type="Proteomes" id="UP000239899">
    <property type="component" value="Unassembled WGS sequence"/>
</dbReference>
<gene>
    <name evidence="3" type="ORF">C2E21_2665</name>
</gene>
<dbReference type="GO" id="GO:0005856">
    <property type="term" value="C:cytoskeleton"/>
    <property type="evidence" value="ECO:0007669"/>
    <property type="project" value="TreeGrafter"/>
</dbReference>
<dbReference type="GO" id="GO:0005200">
    <property type="term" value="F:structural constituent of cytoskeleton"/>
    <property type="evidence" value="ECO:0007669"/>
    <property type="project" value="TreeGrafter"/>
</dbReference>
<keyword evidence="1" id="KW-0175">Coiled coil</keyword>
<dbReference type="OrthoDB" id="515414at2759"/>
<dbReference type="STRING" id="3076.A0A2P6TXY5"/>